<dbReference type="AlphaFoldDB" id="A0A1B1N8F2"/>
<dbReference type="Proteomes" id="UP000092482">
    <property type="component" value="Chromosome"/>
</dbReference>
<name>A0A1B1N8F2_9MICO</name>
<keyword evidence="2" id="KW-1185">Reference proteome</keyword>
<protein>
    <submittedName>
        <fullName evidence="1">Uncharacterized protein</fullName>
    </submittedName>
</protein>
<gene>
    <name evidence="1" type="ORF">SGUI_0316</name>
</gene>
<reference evidence="1 2" key="1">
    <citation type="submission" date="2016-03" db="EMBL/GenBank/DDBJ databases">
        <title>Shallow-sea hydrothermal system.</title>
        <authorList>
            <person name="Tang K."/>
        </authorList>
    </citation>
    <scope>NUCLEOTIDE SEQUENCE [LARGE SCALE GENOMIC DNA]</scope>
    <source>
        <strain evidence="1 2">JLT9</strain>
    </source>
</reference>
<accession>A0A1B1N8F2</accession>
<proteinExistence type="predicted"/>
<evidence type="ECO:0000313" key="1">
    <source>
        <dbReference type="EMBL" id="ANS77712.1"/>
    </source>
</evidence>
<dbReference type="EMBL" id="CP014989">
    <property type="protein sequence ID" value="ANS77712.1"/>
    <property type="molecule type" value="Genomic_DNA"/>
</dbReference>
<dbReference type="KEGG" id="serj:SGUI_0316"/>
<sequence>MRLDRSSPAYLPTPVRTGAVAPILPGIPLHPGEVGCGCTDPPRVCLAVAG</sequence>
<organism evidence="1 2">
    <name type="scientific">Serinicoccus hydrothermalis</name>
    <dbReference type="NCBI Taxonomy" id="1758689"/>
    <lineage>
        <taxon>Bacteria</taxon>
        <taxon>Bacillati</taxon>
        <taxon>Actinomycetota</taxon>
        <taxon>Actinomycetes</taxon>
        <taxon>Micrococcales</taxon>
        <taxon>Ornithinimicrobiaceae</taxon>
        <taxon>Serinicoccus</taxon>
    </lineage>
</organism>
<evidence type="ECO:0000313" key="2">
    <source>
        <dbReference type="Proteomes" id="UP000092482"/>
    </source>
</evidence>